<gene>
    <name evidence="2" type="ORF">ABMA27_010741</name>
</gene>
<feature type="region of interest" description="Disordered" evidence="1">
    <location>
        <begin position="314"/>
        <end position="339"/>
    </location>
</feature>
<dbReference type="EMBL" id="JBEUOH010000027">
    <property type="protein sequence ID" value="KAL0859612.1"/>
    <property type="molecule type" value="Genomic_DNA"/>
</dbReference>
<dbReference type="Gene3D" id="3.80.10.10">
    <property type="entry name" value="Ribonuclease Inhibitor"/>
    <property type="match status" value="1"/>
</dbReference>
<evidence type="ECO:0008006" key="4">
    <source>
        <dbReference type="Google" id="ProtNLM"/>
    </source>
</evidence>
<comment type="caution">
    <text evidence="2">The sequence shown here is derived from an EMBL/GenBank/DDBJ whole genome shotgun (WGS) entry which is preliminary data.</text>
</comment>
<accession>A0ABR3H470</accession>
<dbReference type="Pfam" id="PF13516">
    <property type="entry name" value="LRR_6"/>
    <property type="match status" value="2"/>
</dbReference>
<evidence type="ECO:0000256" key="1">
    <source>
        <dbReference type="SAM" id="MobiDB-lite"/>
    </source>
</evidence>
<organism evidence="2 3">
    <name type="scientific">Loxostege sticticalis</name>
    <name type="common">Beet webworm moth</name>
    <dbReference type="NCBI Taxonomy" id="481309"/>
    <lineage>
        <taxon>Eukaryota</taxon>
        <taxon>Metazoa</taxon>
        <taxon>Ecdysozoa</taxon>
        <taxon>Arthropoda</taxon>
        <taxon>Hexapoda</taxon>
        <taxon>Insecta</taxon>
        <taxon>Pterygota</taxon>
        <taxon>Neoptera</taxon>
        <taxon>Endopterygota</taxon>
        <taxon>Lepidoptera</taxon>
        <taxon>Glossata</taxon>
        <taxon>Ditrysia</taxon>
        <taxon>Pyraloidea</taxon>
        <taxon>Crambidae</taxon>
        <taxon>Pyraustinae</taxon>
        <taxon>Loxostege</taxon>
    </lineage>
</organism>
<dbReference type="SUPFAM" id="SSF52047">
    <property type="entry name" value="RNI-like"/>
    <property type="match status" value="1"/>
</dbReference>
<evidence type="ECO:0000313" key="2">
    <source>
        <dbReference type="EMBL" id="KAL0859612.1"/>
    </source>
</evidence>
<name>A0ABR3H470_LOXSC</name>
<dbReference type="Proteomes" id="UP001549920">
    <property type="component" value="Unassembled WGS sequence"/>
</dbReference>
<keyword evidence="3" id="KW-1185">Reference proteome</keyword>
<feature type="region of interest" description="Disordered" evidence="1">
    <location>
        <begin position="60"/>
        <end position="84"/>
    </location>
</feature>
<dbReference type="PROSITE" id="PS51450">
    <property type="entry name" value="LRR"/>
    <property type="match status" value="1"/>
</dbReference>
<proteinExistence type="predicted"/>
<sequence>MDHMFTDPDFDAHPSPLDFHTYLPWAATQLQVEVAIIVTKVVQQQYVSVSALSEKLKSKMKSRPKLPSRTELDSDQEPDEKSIAPTIDPEIGVLNIHAVYDANENLVQLKFNKNKSIPRIVLKIIGLIIKYQTYLTSLNIDKGMDQYTIYEICKILPLSNLTDICLDNCSFKEANYYMLLEKPNCIRQLSLARCGITDDVVKTLTNMLVYPLPSSKSLSILNLSSNRITDVGVRHLSEALRSNRQLSYLNVADNMISDDGAEVILNTLLNFPLSFNELLSSRSRHMTYLKEKNELVVRLAKDLRAGDYDRRVMKRKSIKPTPLSRKPKGLEKEPSLKSMVESKSTTNMEAVFLEKATIMAENTLGEFNDPFSKQNTFVENGIVYSYGNNSLCYLNLSYNNLSYTTVKKLLNVLAYQRRLDRKPKGLVNVSIEGNFLPVLCRELASIDQILDFGLSSHQRRASTHKKRPASKPGTK</sequence>
<protein>
    <recommendedName>
        <fullName evidence="4">Leucine-rich repeat-containing protein 71</fullName>
    </recommendedName>
</protein>
<dbReference type="PANTHER" id="PTHR46984">
    <property type="entry name" value="LEUCINE-RICH REPEAT-CONTAINING PROTEIN 71"/>
    <property type="match status" value="1"/>
</dbReference>
<dbReference type="InterPro" id="IPR053040">
    <property type="entry name" value="LRR-containing_protein_71"/>
</dbReference>
<reference evidence="2 3" key="1">
    <citation type="submission" date="2024-06" db="EMBL/GenBank/DDBJ databases">
        <title>A chromosome-level genome assembly of beet webworm, Loxostege sticticalis.</title>
        <authorList>
            <person name="Zhang Y."/>
        </authorList>
    </citation>
    <scope>NUCLEOTIDE SEQUENCE [LARGE SCALE GENOMIC DNA]</scope>
    <source>
        <strain evidence="2">AQ026</strain>
        <tissue evidence="2">Whole body</tissue>
    </source>
</reference>
<dbReference type="SMART" id="SM00368">
    <property type="entry name" value="LRR_RI"/>
    <property type="match status" value="3"/>
</dbReference>
<evidence type="ECO:0000313" key="3">
    <source>
        <dbReference type="Proteomes" id="UP001549920"/>
    </source>
</evidence>
<dbReference type="InterPro" id="IPR032675">
    <property type="entry name" value="LRR_dom_sf"/>
</dbReference>
<dbReference type="InterPro" id="IPR001611">
    <property type="entry name" value="Leu-rich_rpt"/>
</dbReference>
<dbReference type="PANTHER" id="PTHR46984:SF1">
    <property type="entry name" value="LEUCINE-RICH REPEAT-CONTAINING PROTEIN 71"/>
    <property type="match status" value="1"/>
</dbReference>